<feature type="domain" description="C2H2-type" evidence="3">
    <location>
        <begin position="196"/>
        <end position="223"/>
    </location>
</feature>
<keyword evidence="1" id="KW-0863">Zinc-finger</keyword>
<keyword evidence="5" id="KW-1185">Reference proteome</keyword>
<feature type="compositionally biased region" description="Polar residues" evidence="2">
    <location>
        <begin position="233"/>
        <end position="242"/>
    </location>
</feature>
<dbReference type="Gene3D" id="3.30.160.60">
    <property type="entry name" value="Classic Zinc Finger"/>
    <property type="match status" value="1"/>
</dbReference>
<feature type="region of interest" description="Disordered" evidence="2">
    <location>
        <begin position="216"/>
        <end position="242"/>
    </location>
</feature>
<feature type="compositionally biased region" description="Low complexity" evidence="2">
    <location>
        <begin position="152"/>
        <end position="167"/>
    </location>
</feature>
<protein>
    <recommendedName>
        <fullName evidence="3">C2H2-type domain-containing protein</fullName>
    </recommendedName>
</protein>
<evidence type="ECO:0000259" key="3">
    <source>
        <dbReference type="PROSITE" id="PS50157"/>
    </source>
</evidence>
<dbReference type="SUPFAM" id="SSF57667">
    <property type="entry name" value="beta-beta-alpha zinc fingers"/>
    <property type="match status" value="1"/>
</dbReference>
<dbReference type="EnsemblMetazoa" id="GBRI008124-RA">
    <property type="protein sequence ID" value="GBRI008124-PA"/>
    <property type="gene ID" value="GBRI008124"/>
</dbReference>
<reference evidence="5" key="1">
    <citation type="submission" date="2014-03" db="EMBL/GenBank/DDBJ databases">
        <authorList>
            <person name="Aksoy S."/>
            <person name="Warren W."/>
            <person name="Wilson R.K."/>
        </authorList>
    </citation>
    <scope>NUCLEOTIDE SEQUENCE [LARGE SCALE GENOMIC DNA]</scope>
    <source>
        <strain evidence="5">IAEA</strain>
    </source>
</reference>
<feature type="region of interest" description="Disordered" evidence="2">
    <location>
        <begin position="33"/>
        <end position="68"/>
    </location>
</feature>
<evidence type="ECO:0000256" key="1">
    <source>
        <dbReference type="PROSITE-ProRule" id="PRU00042"/>
    </source>
</evidence>
<dbReference type="InterPro" id="IPR013087">
    <property type="entry name" value="Znf_C2H2_type"/>
</dbReference>
<dbReference type="GO" id="GO:0008270">
    <property type="term" value="F:zinc ion binding"/>
    <property type="evidence" value="ECO:0007669"/>
    <property type="project" value="UniProtKB-KW"/>
</dbReference>
<feature type="region of interest" description="Disordered" evidence="2">
    <location>
        <begin position="120"/>
        <end position="196"/>
    </location>
</feature>
<dbReference type="AlphaFoldDB" id="A0A1A9W6L4"/>
<keyword evidence="1" id="KW-0862">Zinc</keyword>
<feature type="compositionally biased region" description="Low complexity" evidence="2">
    <location>
        <begin position="219"/>
        <end position="232"/>
    </location>
</feature>
<dbReference type="Proteomes" id="UP000091820">
    <property type="component" value="Unassembled WGS sequence"/>
</dbReference>
<evidence type="ECO:0000256" key="2">
    <source>
        <dbReference type="SAM" id="MobiDB-lite"/>
    </source>
</evidence>
<accession>A0A1A9W6L4</accession>
<dbReference type="VEuPathDB" id="VectorBase:GBRI008124"/>
<dbReference type="SMART" id="SM00355">
    <property type="entry name" value="ZnF_C2H2"/>
    <property type="match status" value="2"/>
</dbReference>
<proteinExistence type="predicted"/>
<feature type="compositionally biased region" description="Low complexity" evidence="2">
    <location>
        <begin position="180"/>
        <end position="194"/>
    </location>
</feature>
<name>A0A1A9W6L4_9MUSC</name>
<dbReference type="PROSITE" id="PS50157">
    <property type="entry name" value="ZINC_FINGER_C2H2_2"/>
    <property type="match status" value="1"/>
</dbReference>
<evidence type="ECO:0000313" key="4">
    <source>
        <dbReference type="EnsemblMetazoa" id="GBRI008124-PA"/>
    </source>
</evidence>
<sequence>MISSLSAAVVACCWQQSMRDIFNQKEVPSLASTLHHHHQSKHGSSSTIADDDSSRDITTSSPGLQPANDFMVTCPQCHMRLNGFESLRDHIAIEHPNDKLNIEPSFPSPREEPPLLRHPLVQQQSQQRHSKSTVDSDDNESNLSSIVDNKSHNNNNNNNNSQMKNNNIDLQISSPGSTGGSDNNSATSTSTNNGPYQCMHCTALFQTRDQLEKHELMHSPNAQSPQSSQPQNGVNQATTALY</sequence>
<keyword evidence="1" id="KW-0479">Metal-binding</keyword>
<evidence type="ECO:0000313" key="5">
    <source>
        <dbReference type="Proteomes" id="UP000091820"/>
    </source>
</evidence>
<dbReference type="InterPro" id="IPR036236">
    <property type="entry name" value="Znf_C2H2_sf"/>
</dbReference>
<dbReference type="STRING" id="37001.A0A1A9W6L4"/>
<dbReference type="PROSITE" id="PS00028">
    <property type="entry name" value="ZINC_FINGER_C2H2_1"/>
    <property type="match status" value="2"/>
</dbReference>
<organism evidence="4 5">
    <name type="scientific">Glossina brevipalpis</name>
    <dbReference type="NCBI Taxonomy" id="37001"/>
    <lineage>
        <taxon>Eukaryota</taxon>
        <taxon>Metazoa</taxon>
        <taxon>Ecdysozoa</taxon>
        <taxon>Arthropoda</taxon>
        <taxon>Hexapoda</taxon>
        <taxon>Insecta</taxon>
        <taxon>Pterygota</taxon>
        <taxon>Neoptera</taxon>
        <taxon>Endopterygota</taxon>
        <taxon>Diptera</taxon>
        <taxon>Brachycera</taxon>
        <taxon>Muscomorpha</taxon>
        <taxon>Hippoboscoidea</taxon>
        <taxon>Glossinidae</taxon>
        <taxon>Glossina</taxon>
    </lineage>
</organism>
<reference evidence="4" key="2">
    <citation type="submission" date="2020-05" db="UniProtKB">
        <authorList>
            <consortium name="EnsemblMetazoa"/>
        </authorList>
    </citation>
    <scope>IDENTIFICATION</scope>
    <source>
        <strain evidence="4">IAEA</strain>
    </source>
</reference>